<sequence>MRRRSPSERNDYAIIREIYENDNSSEDFENELEKALEAQVQTIVIEPSKLGDETARWITVGNCLHKTAVLSFLTCLGTGVVWPDRGYVYLPFGFVSVICAGVYAVSWQMDPCCKYQVEREAGNLQKLPLHQLTSSSPVVLVRKDDVRRKWLQNTSALLAAGYCGWRIYDWYFK</sequence>
<name>R7UBJ3_CAPTE</name>
<dbReference type="AlphaFoldDB" id="R7UBJ3"/>
<evidence type="ECO:0000256" key="2">
    <source>
        <dbReference type="ARBA" id="ARBA00004448"/>
    </source>
</evidence>
<keyword evidence="4 9" id="KW-0812">Transmembrane</keyword>
<protein>
    <recommendedName>
        <fullName evidence="13">Transmembrane protein 11</fullName>
    </recommendedName>
</protein>
<proteinExistence type="inferred from homology"/>
<feature type="transmembrane region" description="Helical" evidence="9">
    <location>
        <begin position="88"/>
        <end position="106"/>
    </location>
</feature>
<evidence type="ECO:0000313" key="12">
    <source>
        <dbReference type="Proteomes" id="UP000014760"/>
    </source>
</evidence>
<organism evidence="10">
    <name type="scientific">Capitella teleta</name>
    <name type="common">Polychaete worm</name>
    <dbReference type="NCBI Taxonomy" id="283909"/>
    <lineage>
        <taxon>Eukaryota</taxon>
        <taxon>Metazoa</taxon>
        <taxon>Spiralia</taxon>
        <taxon>Lophotrochozoa</taxon>
        <taxon>Annelida</taxon>
        <taxon>Polychaeta</taxon>
        <taxon>Sedentaria</taxon>
        <taxon>Scolecida</taxon>
        <taxon>Capitellidae</taxon>
        <taxon>Capitella</taxon>
    </lineage>
</organism>
<evidence type="ECO:0000256" key="6">
    <source>
        <dbReference type="ARBA" id="ARBA00022989"/>
    </source>
</evidence>
<dbReference type="EMBL" id="KB303150">
    <property type="protein sequence ID" value="ELU03451.1"/>
    <property type="molecule type" value="Genomic_DNA"/>
</dbReference>
<evidence type="ECO:0000256" key="7">
    <source>
        <dbReference type="ARBA" id="ARBA00023128"/>
    </source>
</evidence>
<feature type="transmembrane region" description="Helical" evidence="9">
    <location>
        <begin position="63"/>
        <end position="82"/>
    </location>
</feature>
<comment type="similarity">
    <text evidence="3">Belongs to the TMEM11 family.</text>
</comment>
<evidence type="ECO:0000256" key="4">
    <source>
        <dbReference type="ARBA" id="ARBA00022692"/>
    </source>
</evidence>
<keyword evidence="5" id="KW-0999">Mitochondrion inner membrane</keyword>
<accession>R7UBJ3</accession>
<dbReference type="EMBL" id="AMQN01008453">
    <property type="status" value="NOT_ANNOTATED_CDS"/>
    <property type="molecule type" value="Genomic_DNA"/>
</dbReference>
<evidence type="ECO:0000256" key="9">
    <source>
        <dbReference type="SAM" id="Phobius"/>
    </source>
</evidence>
<dbReference type="FunCoup" id="R7UBJ3">
    <property type="interactions" value="704"/>
</dbReference>
<dbReference type="OMA" id="LYALFWQ"/>
<dbReference type="PANTHER" id="PTHR15099:SF2">
    <property type="entry name" value="TRANSMEMBRANE PROTEIN 11, MITOCHONDRIAL"/>
    <property type="match status" value="1"/>
</dbReference>
<gene>
    <name evidence="10" type="ORF">CAPTEDRAFT_227136</name>
</gene>
<evidence type="ECO:0000256" key="5">
    <source>
        <dbReference type="ARBA" id="ARBA00022792"/>
    </source>
</evidence>
<dbReference type="GO" id="GO:0005743">
    <property type="term" value="C:mitochondrial inner membrane"/>
    <property type="evidence" value="ECO:0007669"/>
    <property type="project" value="UniProtKB-SubCell"/>
</dbReference>
<dbReference type="GO" id="GO:0007007">
    <property type="term" value="P:inner mitochondrial membrane organization"/>
    <property type="evidence" value="ECO:0007669"/>
    <property type="project" value="TreeGrafter"/>
</dbReference>
<reference evidence="12" key="1">
    <citation type="submission" date="2012-12" db="EMBL/GenBank/DDBJ databases">
        <authorList>
            <person name="Hellsten U."/>
            <person name="Grimwood J."/>
            <person name="Chapman J.A."/>
            <person name="Shapiro H."/>
            <person name="Aerts A."/>
            <person name="Otillar R.P."/>
            <person name="Terry A.Y."/>
            <person name="Boore J.L."/>
            <person name="Simakov O."/>
            <person name="Marletaz F."/>
            <person name="Cho S.-J."/>
            <person name="Edsinger-Gonzales E."/>
            <person name="Havlak P."/>
            <person name="Kuo D.-H."/>
            <person name="Larsson T."/>
            <person name="Lv J."/>
            <person name="Arendt D."/>
            <person name="Savage R."/>
            <person name="Osoegawa K."/>
            <person name="de Jong P."/>
            <person name="Lindberg D.R."/>
            <person name="Seaver E.C."/>
            <person name="Weisblat D.A."/>
            <person name="Putnam N.H."/>
            <person name="Grigoriev I.V."/>
            <person name="Rokhsar D.S."/>
        </authorList>
    </citation>
    <scope>NUCLEOTIDE SEQUENCE</scope>
    <source>
        <strain evidence="12">I ESC-2004</strain>
    </source>
</reference>
<evidence type="ECO:0008006" key="13">
    <source>
        <dbReference type="Google" id="ProtNLM"/>
    </source>
</evidence>
<evidence type="ECO:0000256" key="3">
    <source>
        <dbReference type="ARBA" id="ARBA00006060"/>
    </source>
</evidence>
<evidence type="ECO:0000313" key="10">
    <source>
        <dbReference type="EMBL" id="ELU03451.1"/>
    </source>
</evidence>
<dbReference type="Pfam" id="PF14972">
    <property type="entry name" value="Mito_morph_reg"/>
    <property type="match status" value="1"/>
</dbReference>
<reference evidence="10 12" key="2">
    <citation type="journal article" date="2013" name="Nature">
        <title>Insights into bilaterian evolution from three spiralian genomes.</title>
        <authorList>
            <person name="Simakov O."/>
            <person name="Marletaz F."/>
            <person name="Cho S.J."/>
            <person name="Edsinger-Gonzales E."/>
            <person name="Havlak P."/>
            <person name="Hellsten U."/>
            <person name="Kuo D.H."/>
            <person name="Larsson T."/>
            <person name="Lv J."/>
            <person name="Arendt D."/>
            <person name="Savage R."/>
            <person name="Osoegawa K."/>
            <person name="de Jong P."/>
            <person name="Grimwood J."/>
            <person name="Chapman J.A."/>
            <person name="Shapiro H."/>
            <person name="Aerts A."/>
            <person name="Otillar R.P."/>
            <person name="Terry A.Y."/>
            <person name="Boore J.L."/>
            <person name="Grigoriev I.V."/>
            <person name="Lindberg D.R."/>
            <person name="Seaver E.C."/>
            <person name="Weisblat D.A."/>
            <person name="Putnam N.H."/>
            <person name="Rokhsar D.S."/>
        </authorList>
    </citation>
    <scope>NUCLEOTIDE SEQUENCE</scope>
    <source>
        <strain evidence="10 12">I ESC-2004</strain>
    </source>
</reference>
<reference evidence="11" key="3">
    <citation type="submission" date="2015-06" db="UniProtKB">
        <authorList>
            <consortium name="EnsemblMetazoa"/>
        </authorList>
    </citation>
    <scope>IDENTIFICATION</scope>
</reference>
<evidence type="ECO:0000256" key="8">
    <source>
        <dbReference type="ARBA" id="ARBA00023136"/>
    </source>
</evidence>
<keyword evidence="7" id="KW-0496">Mitochondrion</keyword>
<dbReference type="OrthoDB" id="9970856at2759"/>
<keyword evidence="8 9" id="KW-0472">Membrane</keyword>
<comment type="function">
    <text evidence="1">Plays a role in mitochondrial morphogenesis.</text>
</comment>
<keyword evidence="12" id="KW-1185">Reference proteome</keyword>
<dbReference type="PANTHER" id="PTHR15099">
    <property type="entry name" value="PROTEIN PM1"/>
    <property type="match status" value="1"/>
</dbReference>
<dbReference type="STRING" id="283909.R7UBJ3"/>
<dbReference type="InterPro" id="IPR026120">
    <property type="entry name" value="TMEM11"/>
</dbReference>
<comment type="subcellular location">
    <subcellularLocation>
        <location evidence="2">Mitochondrion inner membrane</location>
        <topology evidence="2">Multi-pass membrane protein</topology>
    </subcellularLocation>
</comment>
<dbReference type="EnsemblMetazoa" id="CapteT227136">
    <property type="protein sequence ID" value="CapteP227136"/>
    <property type="gene ID" value="CapteG227136"/>
</dbReference>
<keyword evidence="6 9" id="KW-1133">Transmembrane helix</keyword>
<dbReference type="Proteomes" id="UP000014760">
    <property type="component" value="Unassembled WGS sequence"/>
</dbReference>
<evidence type="ECO:0000313" key="11">
    <source>
        <dbReference type="EnsemblMetazoa" id="CapteP227136"/>
    </source>
</evidence>
<dbReference type="HOGENOM" id="CLU_095460_0_0_1"/>
<evidence type="ECO:0000256" key="1">
    <source>
        <dbReference type="ARBA" id="ARBA00002812"/>
    </source>
</evidence>